<proteinExistence type="predicted"/>
<name>A0A5C5V8Q0_9PLAN</name>
<dbReference type="EMBL" id="SIHI01000087">
    <property type="protein sequence ID" value="TWT34966.1"/>
    <property type="molecule type" value="Genomic_DNA"/>
</dbReference>
<gene>
    <name evidence="3" type="ORF">KOR42_53590</name>
</gene>
<feature type="domain" description="DUF4440" evidence="2">
    <location>
        <begin position="47"/>
        <end position="153"/>
    </location>
</feature>
<sequence precursor="true">MKEFTTMRRLHISFALAAYMSVTANLPAVNAQAKTQKSTTETEVVLSSARQFVKEFNAHNVDKLLSMYAPKAEIIQRDGSRQIGTKEIRGSFTTYFEQNPEAQIAVRLESVKELTPNLALEEGTVTLFDDGNTASYVSSYILLHSKVEGMWKIAVSKVTEDEILDRQNALDQLAWMEGEWIDEGATSSIYWNCQRSEDGNYLLRSFDIRFADGRVAKGTQRIGWDPVQSRIRSWAFDTSGGFAEATWSQVGEVWVNKSTGYQPDGTAVSATNYVIPIRGDRYLLRSVERIAGNEKADDVEAVVVRRGPKPAK</sequence>
<dbReference type="Proteomes" id="UP000317243">
    <property type="component" value="Unassembled WGS sequence"/>
</dbReference>
<dbReference type="Pfam" id="PF14534">
    <property type="entry name" value="DUF4440"/>
    <property type="match status" value="1"/>
</dbReference>
<dbReference type="Gene3D" id="3.10.450.50">
    <property type="match status" value="1"/>
</dbReference>
<dbReference type="SUPFAM" id="SSF54427">
    <property type="entry name" value="NTF2-like"/>
    <property type="match status" value="1"/>
</dbReference>
<evidence type="ECO:0000259" key="2">
    <source>
        <dbReference type="Pfam" id="PF14534"/>
    </source>
</evidence>
<feature type="chain" id="PRO_5022797776" description="DUF4440 domain-containing protein" evidence="1">
    <location>
        <begin position="18"/>
        <end position="312"/>
    </location>
</feature>
<keyword evidence="1" id="KW-0732">Signal</keyword>
<reference evidence="3 4" key="1">
    <citation type="submission" date="2019-02" db="EMBL/GenBank/DDBJ databases">
        <title>Deep-cultivation of Planctomycetes and their phenomic and genomic characterization uncovers novel biology.</title>
        <authorList>
            <person name="Wiegand S."/>
            <person name="Jogler M."/>
            <person name="Boedeker C."/>
            <person name="Pinto D."/>
            <person name="Vollmers J."/>
            <person name="Rivas-Marin E."/>
            <person name="Kohn T."/>
            <person name="Peeters S.H."/>
            <person name="Heuer A."/>
            <person name="Rast P."/>
            <person name="Oberbeckmann S."/>
            <person name="Bunk B."/>
            <person name="Jeske O."/>
            <person name="Meyerdierks A."/>
            <person name="Storesund J.E."/>
            <person name="Kallscheuer N."/>
            <person name="Luecker S."/>
            <person name="Lage O.M."/>
            <person name="Pohl T."/>
            <person name="Merkel B.J."/>
            <person name="Hornburger P."/>
            <person name="Mueller R.-W."/>
            <person name="Bruemmer F."/>
            <person name="Labrenz M."/>
            <person name="Spormann A.M."/>
            <person name="Op Den Camp H."/>
            <person name="Overmann J."/>
            <person name="Amann R."/>
            <person name="Jetten M.S.M."/>
            <person name="Mascher T."/>
            <person name="Medema M.H."/>
            <person name="Devos D.P."/>
            <person name="Kaster A.-K."/>
            <person name="Ovreas L."/>
            <person name="Rohde M."/>
            <person name="Galperin M.Y."/>
            <person name="Jogler C."/>
        </authorList>
    </citation>
    <scope>NUCLEOTIDE SEQUENCE [LARGE SCALE GENOMIC DNA]</scope>
    <source>
        <strain evidence="3 4">KOR42</strain>
    </source>
</reference>
<dbReference type="OrthoDB" id="263788at2"/>
<protein>
    <recommendedName>
        <fullName evidence="2">DUF4440 domain-containing protein</fullName>
    </recommendedName>
</protein>
<evidence type="ECO:0000256" key="1">
    <source>
        <dbReference type="SAM" id="SignalP"/>
    </source>
</evidence>
<dbReference type="AlphaFoldDB" id="A0A5C5V8Q0"/>
<keyword evidence="4" id="KW-1185">Reference proteome</keyword>
<feature type="signal peptide" evidence="1">
    <location>
        <begin position="1"/>
        <end position="17"/>
    </location>
</feature>
<evidence type="ECO:0000313" key="4">
    <source>
        <dbReference type="Proteomes" id="UP000317243"/>
    </source>
</evidence>
<evidence type="ECO:0000313" key="3">
    <source>
        <dbReference type="EMBL" id="TWT34966.1"/>
    </source>
</evidence>
<accession>A0A5C5V8Q0</accession>
<organism evidence="3 4">
    <name type="scientific">Thalassoglobus neptunius</name>
    <dbReference type="NCBI Taxonomy" id="1938619"/>
    <lineage>
        <taxon>Bacteria</taxon>
        <taxon>Pseudomonadati</taxon>
        <taxon>Planctomycetota</taxon>
        <taxon>Planctomycetia</taxon>
        <taxon>Planctomycetales</taxon>
        <taxon>Planctomycetaceae</taxon>
        <taxon>Thalassoglobus</taxon>
    </lineage>
</organism>
<dbReference type="InterPro" id="IPR032710">
    <property type="entry name" value="NTF2-like_dom_sf"/>
</dbReference>
<comment type="caution">
    <text evidence="3">The sequence shown here is derived from an EMBL/GenBank/DDBJ whole genome shotgun (WGS) entry which is preliminary data.</text>
</comment>
<dbReference type="InterPro" id="IPR027843">
    <property type="entry name" value="DUF4440"/>
</dbReference>